<protein>
    <recommendedName>
        <fullName evidence="4">F-box domain-containing protein</fullName>
    </recommendedName>
</protein>
<feature type="region of interest" description="Disordered" evidence="1">
    <location>
        <begin position="337"/>
        <end position="369"/>
    </location>
</feature>
<dbReference type="HOGENOM" id="CLU_024646_0_0_1"/>
<gene>
    <name evidence="2" type="ORF">PAXRUDRAFT_148540</name>
</gene>
<dbReference type="OrthoDB" id="3226064at2759"/>
<name>A0A0D0E3Y4_9AGAM</name>
<feature type="region of interest" description="Disordered" evidence="1">
    <location>
        <begin position="515"/>
        <end position="535"/>
    </location>
</feature>
<reference evidence="2 3" key="1">
    <citation type="submission" date="2014-04" db="EMBL/GenBank/DDBJ databases">
        <authorList>
            <consortium name="DOE Joint Genome Institute"/>
            <person name="Kuo A."/>
            <person name="Kohler A."/>
            <person name="Jargeat P."/>
            <person name="Nagy L.G."/>
            <person name="Floudas D."/>
            <person name="Copeland A."/>
            <person name="Barry K.W."/>
            <person name="Cichocki N."/>
            <person name="Veneault-Fourrey C."/>
            <person name="LaButti K."/>
            <person name="Lindquist E.A."/>
            <person name="Lipzen A."/>
            <person name="Lundell T."/>
            <person name="Morin E."/>
            <person name="Murat C."/>
            <person name="Sun H."/>
            <person name="Tunlid A."/>
            <person name="Henrissat B."/>
            <person name="Grigoriev I.V."/>
            <person name="Hibbett D.S."/>
            <person name="Martin F."/>
            <person name="Nordberg H.P."/>
            <person name="Cantor M.N."/>
            <person name="Hua S.X."/>
        </authorList>
    </citation>
    <scope>NUCLEOTIDE SEQUENCE [LARGE SCALE GENOMIC DNA]</scope>
    <source>
        <strain evidence="2 3">Ve08.2h10</strain>
    </source>
</reference>
<dbReference type="InParanoid" id="A0A0D0E3Y4"/>
<dbReference type="SUPFAM" id="SSF81383">
    <property type="entry name" value="F-box domain"/>
    <property type="match status" value="1"/>
</dbReference>
<feature type="compositionally biased region" description="Basic and acidic residues" evidence="1">
    <location>
        <begin position="516"/>
        <end position="526"/>
    </location>
</feature>
<feature type="compositionally biased region" description="Basic and acidic residues" evidence="1">
    <location>
        <begin position="359"/>
        <end position="369"/>
    </location>
</feature>
<keyword evidence="3" id="KW-1185">Reference proteome</keyword>
<evidence type="ECO:0008006" key="4">
    <source>
        <dbReference type="Google" id="ProtNLM"/>
    </source>
</evidence>
<reference evidence="3" key="2">
    <citation type="submission" date="2015-01" db="EMBL/GenBank/DDBJ databases">
        <title>Evolutionary Origins and Diversification of the Mycorrhizal Mutualists.</title>
        <authorList>
            <consortium name="DOE Joint Genome Institute"/>
            <consortium name="Mycorrhizal Genomics Consortium"/>
            <person name="Kohler A."/>
            <person name="Kuo A."/>
            <person name="Nagy L.G."/>
            <person name="Floudas D."/>
            <person name="Copeland A."/>
            <person name="Barry K.W."/>
            <person name="Cichocki N."/>
            <person name="Veneault-Fourrey C."/>
            <person name="LaButti K."/>
            <person name="Lindquist E.A."/>
            <person name="Lipzen A."/>
            <person name="Lundell T."/>
            <person name="Morin E."/>
            <person name="Murat C."/>
            <person name="Riley R."/>
            <person name="Ohm R."/>
            <person name="Sun H."/>
            <person name="Tunlid A."/>
            <person name="Henrissat B."/>
            <person name="Grigoriev I.V."/>
            <person name="Hibbett D.S."/>
            <person name="Martin F."/>
        </authorList>
    </citation>
    <scope>NUCLEOTIDE SEQUENCE [LARGE SCALE GENOMIC DNA]</scope>
    <source>
        <strain evidence="3">Ve08.2h10</strain>
    </source>
</reference>
<dbReference type="Proteomes" id="UP000054538">
    <property type="component" value="Unassembled WGS sequence"/>
</dbReference>
<evidence type="ECO:0000313" key="2">
    <source>
        <dbReference type="EMBL" id="KIK91860.1"/>
    </source>
</evidence>
<organism evidence="2 3">
    <name type="scientific">Paxillus rubicundulus Ve08.2h10</name>
    <dbReference type="NCBI Taxonomy" id="930991"/>
    <lineage>
        <taxon>Eukaryota</taxon>
        <taxon>Fungi</taxon>
        <taxon>Dikarya</taxon>
        <taxon>Basidiomycota</taxon>
        <taxon>Agaricomycotina</taxon>
        <taxon>Agaricomycetes</taxon>
        <taxon>Agaricomycetidae</taxon>
        <taxon>Boletales</taxon>
        <taxon>Paxilineae</taxon>
        <taxon>Paxillaceae</taxon>
        <taxon>Paxillus</taxon>
    </lineage>
</organism>
<dbReference type="AlphaFoldDB" id="A0A0D0E3Y4"/>
<sequence length="632" mass="70136">MSSQPTLLTLPFEVIEWVLISSRSPRSVSSLAQTCRMLRTIVYASPDSHLWRELFLSIWDDPRPALQHRALIDPRVAEHTRDWGVEYRRRVVAEKWLKSWRSNVSSVYPFMPPLASVISKEAALLPTLRTLLDTFLTMTPFPASPTMSLTALTPNLEPRMARAPPFPPLLLLLASGLEVIPPSRSGVRLGRIVYGPHASRTRTIAGAHRFIPTPSLPPQLTRTLLGSPWHSAHLPFLRGIEIGTGDEVGEVFHHIVCITGFVPIPPPLPTAPAPSSASTSTPSDFPTRAEQYADARRLAKRRVYDMQYLRGDRMWGPYQVVERDILDLDVGGQHGGVWSLGQRSRGDTDDGNDADGEEEGLHGGEPVHVEGESIKPHHLKPDYVYLASVRIVAEANLREIFKLTDLLAAIRNIEVARIGGACGYWGEWIGKRGEGTGEEGRTGGRRQPRGEACEGWDWAGVSGLWRRVLPFSFLRVSMSLDRSKFLTLDSTEAHRIIPMEFHITGYTRAGLVPIPEPKDTHDDTTRHNGPHTRMRTRYFRPPPIIQFTGSSIGSDRRLDDERIVKGSVGLVGGGQVRWQMETFVPGSSTPEWSSEAVQIGGTGSAVGLLGMWTGARHQRADPLGPFWAWKVG</sequence>
<accession>A0A0D0E3Y4</accession>
<evidence type="ECO:0000313" key="3">
    <source>
        <dbReference type="Proteomes" id="UP000054538"/>
    </source>
</evidence>
<evidence type="ECO:0000256" key="1">
    <source>
        <dbReference type="SAM" id="MobiDB-lite"/>
    </source>
</evidence>
<dbReference type="EMBL" id="KN825339">
    <property type="protein sequence ID" value="KIK91860.1"/>
    <property type="molecule type" value="Genomic_DNA"/>
</dbReference>
<feature type="compositionally biased region" description="Low complexity" evidence="1">
    <location>
        <begin position="273"/>
        <end position="283"/>
    </location>
</feature>
<feature type="region of interest" description="Disordered" evidence="1">
    <location>
        <begin position="269"/>
        <end position="288"/>
    </location>
</feature>
<proteinExistence type="predicted"/>
<dbReference type="InterPro" id="IPR036047">
    <property type="entry name" value="F-box-like_dom_sf"/>
</dbReference>
<dbReference type="STRING" id="930991.A0A0D0E3Y4"/>
<feature type="compositionally biased region" description="Acidic residues" evidence="1">
    <location>
        <begin position="349"/>
        <end position="358"/>
    </location>
</feature>